<dbReference type="Pfam" id="PF13382">
    <property type="entry name" value="Adenine_deam_C"/>
    <property type="match status" value="1"/>
</dbReference>
<evidence type="ECO:0000256" key="1">
    <source>
        <dbReference type="ARBA" id="ARBA00006773"/>
    </source>
</evidence>
<evidence type="ECO:0000256" key="3">
    <source>
        <dbReference type="ARBA" id="ARBA00022801"/>
    </source>
</evidence>
<comment type="catalytic activity">
    <reaction evidence="5">
        <text>adenine + H2O + H(+) = hypoxanthine + NH4(+)</text>
        <dbReference type="Rhea" id="RHEA:23688"/>
        <dbReference type="ChEBI" id="CHEBI:15377"/>
        <dbReference type="ChEBI" id="CHEBI:15378"/>
        <dbReference type="ChEBI" id="CHEBI:16708"/>
        <dbReference type="ChEBI" id="CHEBI:17368"/>
        <dbReference type="ChEBI" id="CHEBI:28938"/>
        <dbReference type="EC" id="3.5.4.2"/>
    </reaction>
</comment>
<dbReference type="EC" id="3.5.4.2" evidence="2"/>
<evidence type="ECO:0000313" key="8">
    <source>
        <dbReference type="EMBL" id="SUZ83954.1"/>
    </source>
</evidence>
<protein>
    <recommendedName>
        <fullName evidence="2">adenine deaminase</fullName>
        <ecNumber evidence="2">3.5.4.2</ecNumber>
    </recommendedName>
</protein>
<dbReference type="PANTHER" id="PTHR11113">
    <property type="entry name" value="N-ACETYLGLUCOSAMINE-6-PHOSPHATE DEACETYLASE"/>
    <property type="match status" value="1"/>
</dbReference>
<keyword evidence="4" id="KW-0464">Manganese</keyword>
<dbReference type="EMBL" id="UINC01001573">
    <property type="protein sequence ID" value="SUZ83954.1"/>
    <property type="molecule type" value="Genomic_DNA"/>
</dbReference>
<keyword evidence="3" id="KW-0378">Hydrolase</keyword>
<dbReference type="InterPro" id="IPR011059">
    <property type="entry name" value="Metal-dep_hydrolase_composite"/>
</dbReference>
<sequence length="593" mass="63635">MFYQPSISTLVAAGGAKMPSTTVVRGGRLVNVVSAEIYSADIAIYENTIVATGDVSAYIGDDTEVIDAEGQYLVPGLFDGHQHIECSKLSITSAAKLLVPFGTTNVVSGLDQILVVAGLDGAEAFLRESQQTPLRVLWGAPCRTPYTIPTSTVGHYFSPEDHRVGQQWPECVGVWETVREFVTEGDEQVLAAIEIARENRLPVLGCAPMATGIALSSYLCSGVRVDHESYDSQECLEKLRNGMYVVIRESSFAHFLEENIRLVLEHAPRAARRVSFCTDDVVASDVLSRGHIDNMIRMAVVAGIDPITAIQMATINGAEAYRVDHLVGSISPGRLADVLFVPDLSDFRVARVMANGKVVAQNGALTVDIKAPNRDHLLTGPFPMRPATAADFVVQTDVPDGPVAVLAIEVTDQIFVRKRRDVTLIAQSGVVAPDLDQDVALVSVLERYGKNSNRPTAFIADFGLHSGAIATSTAPDDNNIVVIGATPEDMAIAVNHLASNGGGQVVVDQGEVVQFLSLPVGGIVSDLDPADMALKEGELDQAAKDRGCRVEWPFMYLFFLPITSIPDYAITDVGLVDVLAMEVIDPVLGPRSN</sequence>
<gene>
    <name evidence="8" type="ORF">METZ01_LOCUS36808</name>
</gene>
<evidence type="ECO:0000256" key="4">
    <source>
        <dbReference type="ARBA" id="ARBA00023211"/>
    </source>
</evidence>
<dbReference type="Gene3D" id="2.30.40.10">
    <property type="entry name" value="Urease, subunit C, domain 1"/>
    <property type="match status" value="1"/>
</dbReference>
<evidence type="ECO:0000256" key="2">
    <source>
        <dbReference type="ARBA" id="ARBA00012782"/>
    </source>
</evidence>
<comment type="similarity">
    <text evidence="1">Belongs to the metallo-dependent hydrolases superfamily. Adenine deaminase family.</text>
</comment>
<name>A0A381QYA6_9ZZZZ</name>
<dbReference type="Pfam" id="PF01979">
    <property type="entry name" value="Amidohydro_1"/>
    <property type="match status" value="1"/>
</dbReference>
<reference evidence="8" key="1">
    <citation type="submission" date="2018-05" db="EMBL/GenBank/DDBJ databases">
        <authorList>
            <person name="Lanie J.A."/>
            <person name="Ng W.-L."/>
            <person name="Kazmierczak K.M."/>
            <person name="Andrzejewski T.M."/>
            <person name="Davidsen T.M."/>
            <person name="Wayne K.J."/>
            <person name="Tettelin H."/>
            <person name="Glass J.I."/>
            <person name="Rusch D."/>
            <person name="Podicherti R."/>
            <person name="Tsui H.-C.T."/>
            <person name="Winkler M.E."/>
        </authorList>
    </citation>
    <scope>NUCLEOTIDE SEQUENCE</scope>
</reference>
<dbReference type="Gene3D" id="3.20.20.140">
    <property type="entry name" value="Metal-dependent hydrolases"/>
    <property type="match status" value="1"/>
</dbReference>
<dbReference type="GO" id="GO:0006146">
    <property type="term" value="P:adenine catabolic process"/>
    <property type="evidence" value="ECO:0007669"/>
    <property type="project" value="InterPro"/>
</dbReference>
<feature type="domain" description="Adenine deaminase C-terminal" evidence="7">
    <location>
        <begin position="416"/>
        <end position="579"/>
    </location>
</feature>
<proteinExistence type="inferred from homology"/>
<evidence type="ECO:0000259" key="7">
    <source>
        <dbReference type="Pfam" id="PF13382"/>
    </source>
</evidence>
<dbReference type="SUPFAM" id="SSF51556">
    <property type="entry name" value="Metallo-dependent hydrolases"/>
    <property type="match status" value="1"/>
</dbReference>
<dbReference type="GO" id="GO:0000034">
    <property type="term" value="F:adenine deaminase activity"/>
    <property type="evidence" value="ECO:0007669"/>
    <property type="project" value="UniProtKB-EC"/>
</dbReference>
<dbReference type="AlphaFoldDB" id="A0A381QYA6"/>
<evidence type="ECO:0000256" key="5">
    <source>
        <dbReference type="ARBA" id="ARBA00047720"/>
    </source>
</evidence>
<dbReference type="SUPFAM" id="SSF51338">
    <property type="entry name" value="Composite domain of metallo-dependent hydrolases"/>
    <property type="match status" value="1"/>
</dbReference>
<dbReference type="InterPro" id="IPR032466">
    <property type="entry name" value="Metal_Hydrolase"/>
</dbReference>
<dbReference type="PANTHER" id="PTHR11113:SF2">
    <property type="entry name" value="ADENINE DEAMINASE"/>
    <property type="match status" value="1"/>
</dbReference>
<dbReference type="InterPro" id="IPR006679">
    <property type="entry name" value="Adenine_deam"/>
</dbReference>
<organism evidence="8">
    <name type="scientific">marine metagenome</name>
    <dbReference type="NCBI Taxonomy" id="408172"/>
    <lineage>
        <taxon>unclassified sequences</taxon>
        <taxon>metagenomes</taxon>
        <taxon>ecological metagenomes</taxon>
    </lineage>
</organism>
<accession>A0A381QYA6</accession>
<dbReference type="InterPro" id="IPR026912">
    <property type="entry name" value="Adenine_deam_C"/>
</dbReference>
<dbReference type="HAMAP" id="MF_01518">
    <property type="entry name" value="Adenine_deamin"/>
    <property type="match status" value="1"/>
</dbReference>
<dbReference type="InterPro" id="IPR006680">
    <property type="entry name" value="Amidohydro-rel"/>
</dbReference>
<feature type="domain" description="Amidohydrolase-related" evidence="6">
    <location>
        <begin position="72"/>
        <end position="359"/>
    </location>
</feature>
<evidence type="ECO:0000259" key="6">
    <source>
        <dbReference type="Pfam" id="PF01979"/>
    </source>
</evidence>